<proteinExistence type="predicted"/>
<keyword evidence="1" id="KW-0812">Transmembrane</keyword>
<dbReference type="GO" id="GO:0009100">
    <property type="term" value="P:glycoprotein metabolic process"/>
    <property type="evidence" value="ECO:0007669"/>
    <property type="project" value="UniProtKB-ARBA"/>
</dbReference>
<organism evidence="3 4">
    <name type="scientific">Batillaria attramentaria</name>
    <dbReference type="NCBI Taxonomy" id="370345"/>
    <lineage>
        <taxon>Eukaryota</taxon>
        <taxon>Metazoa</taxon>
        <taxon>Spiralia</taxon>
        <taxon>Lophotrochozoa</taxon>
        <taxon>Mollusca</taxon>
        <taxon>Gastropoda</taxon>
        <taxon>Caenogastropoda</taxon>
        <taxon>Sorbeoconcha</taxon>
        <taxon>Cerithioidea</taxon>
        <taxon>Batillariidae</taxon>
        <taxon>Batillaria</taxon>
    </lineage>
</organism>
<dbReference type="Pfam" id="PF04991">
    <property type="entry name" value="LicD"/>
    <property type="match status" value="1"/>
</dbReference>
<dbReference type="AlphaFoldDB" id="A0ABD0K9V5"/>
<gene>
    <name evidence="3" type="ORF">BaRGS_00024952</name>
</gene>
<dbReference type="PANTHER" id="PTHR43404:SF1">
    <property type="entry name" value="MNN4P"/>
    <property type="match status" value="1"/>
</dbReference>
<comment type="caution">
    <text evidence="3">The sequence shown here is derived from an EMBL/GenBank/DDBJ whole genome shotgun (WGS) entry which is preliminary data.</text>
</comment>
<feature type="transmembrane region" description="Helical" evidence="1">
    <location>
        <begin position="21"/>
        <end position="41"/>
    </location>
</feature>
<keyword evidence="1" id="KW-1133">Transmembrane helix</keyword>
<dbReference type="PANTHER" id="PTHR43404">
    <property type="entry name" value="LIPOPOLYSACCHARIDE CHOLINEPHOSPHOTRANSFERASE LICD"/>
    <property type="match status" value="1"/>
</dbReference>
<evidence type="ECO:0000259" key="2">
    <source>
        <dbReference type="Pfam" id="PF04991"/>
    </source>
</evidence>
<dbReference type="InterPro" id="IPR007074">
    <property type="entry name" value="LicD/FKTN/FKRP_NTP_transf"/>
</dbReference>
<dbReference type="InterPro" id="IPR052942">
    <property type="entry name" value="LPS_cholinephosphotransferase"/>
</dbReference>
<feature type="domain" description="LicD/FKTN/FKRP nucleotidyltransferase" evidence="2">
    <location>
        <begin position="178"/>
        <end position="212"/>
    </location>
</feature>
<evidence type="ECO:0000256" key="1">
    <source>
        <dbReference type="SAM" id="Phobius"/>
    </source>
</evidence>
<reference evidence="3 4" key="1">
    <citation type="journal article" date="2023" name="Sci. Data">
        <title>Genome assembly of the Korean intertidal mud-creeper Batillaria attramentaria.</title>
        <authorList>
            <person name="Patra A.K."/>
            <person name="Ho P.T."/>
            <person name="Jun S."/>
            <person name="Lee S.J."/>
            <person name="Kim Y."/>
            <person name="Won Y.J."/>
        </authorList>
    </citation>
    <scope>NUCLEOTIDE SEQUENCE [LARGE SCALE GENOMIC DNA]</scope>
    <source>
        <strain evidence="3">Wonlab-2016</strain>
    </source>
</reference>
<accession>A0ABD0K9V5</accession>
<evidence type="ECO:0000313" key="4">
    <source>
        <dbReference type="Proteomes" id="UP001519460"/>
    </source>
</evidence>
<evidence type="ECO:0000313" key="3">
    <source>
        <dbReference type="EMBL" id="KAK7483844.1"/>
    </source>
</evidence>
<dbReference type="Proteomes" id="UP001519460">
    <property type="component" value="Unassembled WGS sequence"/>
</dbReference>
<name>A0ABD0K9V5_9CAEN</name>
<protein>
    <recommendedName>
        <fullName evidence="2">LicD/FKTN/FKRP nucleotidyltransferase domain-containing protein</fullName>
    </recommendedName>
</protein>
<keyword evidence="1" id="KW-0472">Membrane</keyword>
<dbReference type="EMBL" id="JACVVK020000220">
    <property type="protein sequence ID" value="KAK7483844.1"/>
    <property type="molecule type" value="Genomic_DNA"/>
</dbReference>
<sequence>MICVTSLRKRLRRSSRGMGKVLPTSVCLLVLSLVCICLHSVTHSARRLVPQYLHTLSPSTEVPDIPNELPVFWREHSRQDVVKRLRQPTQNFSINDPFDHTGSNLTLAPLRVNITREMSKFRKPAFPEYHQEMQRLRTAWKDDDEAVEDFILYETFPPLSSESRAQLIFTMDVFVRACRQYGWTYFMEGGALLGAYRHHGLIPWDVDIDVVVNGSNWREVRHVLGNTPGFTLWTQRSGVWRFYLSDLPEVGGSSKWPFVEIGFFAEDVTHLWGFTNSLRPLMFDKKHVFPLATAKWEHLYVNVPACTERLVKKEFNVSTCVSHYMVSDLGPGFQVRDPEGRVECTKLHPVYPFVFRYADITTGNIVESRRVGNRILEEFSKPQEPAVCKH</sequence>
<keyword evidence="4" id="KW-1185">Reference proteome</keyword>